<comment type="caution">
    <text evidence="6">The sequence shown here is derived from an EMBL/GenBank/DDBJ whole genome shotgun (WGS) entry which is preliminary data.</text>
</comment>
<dbReference type="InterPro" id="IPR036812">
    <property type="entry name" value="NAD(P)_OxRdtase_dom_sf"/>
</dbReference>
<evidence type="ECO:0000313" key="6">
    <source>
        <dbReference type="EMBL" id="PAV17169.1"/>
    </source>
</evidence>
<evidence type="ECO:0000256" key="2">
    <source>
        <dbReference type="PIRSR" id="PIRSR000097-1"/>
    </source>
</evidence>
<dbReference type="PROSITE" id="PS00798">
    <property type="entry name" value="ALDOKETO_REDUCTASE_1"/>
    <property type="match status" value="1"/>
</dbReference>
<dbReference type="FunCoup" id="A0A286UC98">
    <property type="interactions" value="356"/>
</dbReference>
<reference evidence="6 7" key="1">
    <citation type="journal article" date="2017" name="Mol. Ecol.">
        <title>Comparative and population genomic landscape of Phellinus noxius: A hypervariable fungus causing root rot in trees.</title>
        <authorList>
            <person name="Chung C.L."/>
            <person name="Lee T.J."/>
            <person name="Akiba M."/>
            <person name="Lee H.H."/>
            <person name="Kuo T.H."/>
            <person name="Liu D."/>
            <person name="Ke H.M."/>
            <person name="Yokoi T."/>
            <person name="Roa M.B."/>
            <person name="Lu M.J."/>
            <person name="Chang Y.Y."/>
            <person name="Ann P.J."/>
            <person name="Tsai J.N."/>
            <person name="Chen C.Y."/>
            <person name="Tzean S.S."/>
            <person name="Ota Y."/>
            <person name="Hattori T."/>
            <person name="Sahashi N."/>
            <person name="Liou R.F."/>
            <person name="Kikuchi T."/>
            <person name="Tsai I.J."/>
        </authorList>
    </citation>
    <scope>NUCLEOTIDE SEQUENCE [LARGE SCALE GENOMIC DNA]</scope>
    <source>
        <strain evidence="6 7">FFPRI411160</strain>
    </source>
</reference>
<dbReference type="GO" id="GO:0016616">
    <property type="term" value="F:oxidoreductase activity, acting on the CH-OH group of donors, NAD or NADP as acceptor"/>
    <property type="evidence" value="ECO:0007669"/>
    <property type="project" value="UniProtKB-ARBA"/>
</dbReference>
<sequence>MSAAEQSFITLNTGTKMASIGLGCWSGLTDEEHESARPWIISALKTGYRHLDTAHDYGTEGAVGKAVRESGVPREEVFVTTKLPLHHHAKVAESLEQSLNNSGFDYIDLWLMHWPQAMADIDDKPNPRYPGPNGEPDQGEYIMNDDVTFNQTWADMETIFETTGKVKAIGVSNFSVKNLSKLLETAKIIPAVNQIEMHPYQAQPDLIAFCRQKGIATTAYSPTGYASIANDPTIIKLSEKYKVSPAQISLAWILSRGSAAIPKSTNVGRQRGNLFELPKLTEEDIALINTLHKNVHLCSYPGIQERNGEKLVFGWTYTQMGW</sequence>
<evidence type="ECO:0000256" key="1">
    <source>
        <dbReference type="ARBA" id="ARBA00023002"/>
    </source>
</evidence>
<accession>A0A286UC98</accession>
<keyword evidence="7" id="KW-1185">Reference proteome</keyword>
<feature type="domain" description="NADP-dependent oxidoreductase" evidence="5">
    <location>
        <begin position="20"/>
        <end position="291"/>
    </location>
</feature>
<proteinExistence type="predicted"/>
<dbReference type="AlphaFoldDB" id="A0A286UC98"/>
<dbReference type="OrthoDB" id="416253at2759"/>
<dbReference type="FunFam" id="3.20.20.100:FF:000002">
    <property type="entry name" value="2,5-diketo-D-gluconic acid reductase A"/>
    <property type="match status" value="1"/>
</dbReference>
<evidence type="ECO:0000256" key="3">
    <source>
        <dbReference type="PIRSR" id="PIRSR000097-2"/>
    </source>
</evidence>
<dbReference type="InterPro" id="IPR018170">
    <property type="entry name" value="Aldo/ket_reductase_CS"/>
</dbReference>
<protein>
    <submittedName>
        <fullName evidence="6">Reductase AKOR2</fullName>
    </submittedName>
</protein>
<dbReference type="InterPro" id="IPR023210">
    <property type="entry name" value="NADP_OxRdtase_dom"/>
</dbReference>
<dbReference type="InParanoid" id="A0A286UC98"/>
<dbReference type="PRINTS" id="PR00069">
    <property type="entry name" value="ALDKETRDTASE"/>
</dbReference>
<dbReference type="PANTHER" id="PTHR11732">
    <property type="entry name" value="ALDO/KETO REDUCTASE"/>
    <property type="match status" value="1"/>
</dbReference>
<evidence type="ECO:0000313" key="7">
    <source>
        <dbReference type="Proteomes" id="UP000217199"/>
    </source>
</evidence>
<keyword evidence="1" id="KW-0560">Oxidoreductase</keyword>
<organism evidence="6 7">
    <name type="scientific">Pyrrhoderma noxium</name>
    <dbReference type="NCBI Taxonomy" id="2282107"/>
    <lineage>
        <taxon>Eukaryota</taxon>
        <taxon>Fungi</taxon>
        <taxon>Dikarya</taxon>
        <taxon>Basidiomycota</taxon>
        <taxon>Agaricomycotina</taxon>
        <taxon>Agaricomycetes</taxon>
        <taxon>Hymenochaetales</taxon>
        <taxon>Hymenochaetaceae</taxon>
        <taxon>Pyrrhoderma</taxon>
    </lineage>
</organism>
<name>A0A286UC98_9AGAM</name>
<dbReference type="CDD" id="cd19071">
    <property type="entry name" value="AKR_AKR1-5-like"/>
    <property type="match status" value="1"/>
</dbReference>
<feature type="site" description="Lowers pKa of active site Tyr" evidence="4">
    <location>
        <position position="82"/>
    </location>
</feature>
<feature type="binding site" evidence="3">
    <location>
        <position position="113"/>
    </location>
    <ligand>
        <name>substrate</name>
    </ligand>
</feature>
<evidence type="ECO:0000259" key="5">
    <source>
        <dbReference type="Pfam" id="PF00248"/>
    </source>
</evidence>
<dbReference type="STRING" id="2282107.A0A286UC98"/>
<dbReference type="InterPro" id="IPR020471">
    <property type="entry name" value="AKR"/>
</dbReference>
<gene>
    <name evidence="6" type="ORF">PNOK_0723300</name>
</gene>
<dbReference type="EMBL" id="NBII01000007">
    <property type="protein sequence ID" value="PAV17169.1"/>
    <property type="molecule type" value="Genomic_DNA"/>
</dbReference>
<feature type="active site" description="Proton donor" evidence="2">
    <location>
        <position position="57"/>
    </location>
</feature>
<evidence type="ECO:0000256" key="4">
    <source>
        <dbReference type="PIRSR" id="PIRSR000097-3"/>
    </source>
</evidence>
<dbReference type="PIRSF" id="PIRSF000097">
    <property type="entry name" value="AKR"/>
    <property type="match status" value="1"/>
</dbReference>
<dbReference type="Proteomes" id="UP000217199">
    <property type="component" value="Unassembled WGS sequence"/>
</dbReference>
<dbReference type="Pfam" id="PF00248">
    <property type="entry name" value="Aldo_ket_red"/>
    <property type="match status" value="1"/>
</dbReference>
<dbReference type="Gene3D" id="3.20.20.100">
    <property type="entry name" value="NADP-dependent oxidoreductase domain"/>
    <property type="match status" value="1"/>
</dbReference>
<dbReference type="SUPFAM" id="SSF51430">
    <property type="entry name" value="NAD(P)-linked oxidoreductase"/>
    <property type="match status" value="1"/>
</dbReference>